<evidence type="ECO:0000313" key="3">
    <source>
        <dbReference type="Proteomes" id="UP000296706"/>
    </source>
</evidence>
<dbReference type="InterPro" id="IPR000866">
    <property type="entry name" value="AhpC/TSA"/>
</dbReference>
<evidence type="ECO:0000313" key="2">
    <source>
        <dbReference type="EMBL" id="QCC49747.1"/>
    </source>
</evidence>
<dbReference type="SUPFAM" id="SSF52833">
    <property type="entry name" value="Thioredoxin-like"/>
    <property type="match status" value="1"/>
</dbReference>
<reference evidence="2 3" key="1">
    <citation type="journal article" date="2019" name="Nat. Commun.">
        <title>A new type of DNA phosphorothioation-based antiviral system in archaea.</title>
        <authorList>
            <person name="Xiong L."/>
            <person name="Liu S."/>
            <person name="Chen S."/>
            <person name="Xiao Y."/>
            <person name="Zhu B."/>
            <person name="Gao Y."/>
            <person name="Zhang Y."/>
            <person name="Chen B."/>
            <person name="Luo J."/>
            <person name="Deng Z."/>
            <person name="Chen X."/>
            <person name="Wang L."/>
            <person name="Chen S."/>
        </authorList>
    </citation>
    <scope>NUCLEOTIDE SEQUENCE [LARGE SCALE GENOMIC DNA]</scope>
    <source>
        <strain evidence="2 3">CBA1105</strain>
    </source>
</reference>
<dbReference type="EMBL" id="CP031310">
    <property type="protein sequence ID" value="QCC49747.1"/>
    <property type="molecule type" value="Genomic_DNA"/>
</dbReference>
<dbReference type="AlphaFoldDB" id="A0A4D6HAD4"/>
<accession>A0A4D6HAD4</accession>
<gene>
    <name evidence="2" type="ORF">DV733_00235</name>
</gene>
<organism evidence="2 3">
    <name type="scientific">Halapricum salinum</name>
    <dbReference type="NCBI Taxonomy" id="1457250"/>
    <lineage>
        <taxon>Archaea</taxon>
        <taxon>Methanobacteriati</taxon>
        <taxon>Methanobacteriota</taxon>
        <taxon>Stenosarchaea group</taxon>
        <taxon>Halobacteria</taxon>
        <taxon>Halobacteriales</taxon>
        <taxon>Haloarculaceae</taxon>
        <taxon>Halapricum</taxon>
    </lineage>
</organism>
<dbReference type="InterPro" id="IPR036249">
    <property type="entry name" value="Thioredoxin-like_sf"/>
</dbReference>
<protein>
    <submittedName>
        <fullName evidence="2">Alkyl hydroperoxide reductase</fullName>
    </submittedName>
</protein>
<dbReference type="Proteomes" id="UP000296706">
    <property type="component" value="Chromosome"/>
</dbReference>
<dbReference type="GO" id="GO:0016491">
    <property type="term" value="F:oxidoreductase activity"/>
    <property type="evidence" value="ECO:0007669"/>
    <property type="project" value="InterPro"/>
</dbReference>
<evidence type="ECO:0000259" key="1">
    <source>
        <dbReference type="Pfam" id="PF00578"/>
    </source>
</evidence>
<dbReference type="GeneID" id="39846251"/>
<dbReference type="Gene3D" id="3.40.30.10">
    <property type="entry name" value="Glutaredoxin"/>
    <property type="match status" value="1"/>
</dbReference>
<dbReference type="STRING" id="1457250.GCA_000755225_02337"/>
<dbReference type="RefSeq" id="WP_049993193.1">
    <property type="nucleotide sequence ID" value="NZ_CP031310.1"/>
</dbReference>
<name>A0A4D6HAD4_9EURY</name>
<proteinExistence type="predicted"/>
<dbReference type="OrthoDB" id="165617at2157"/>
<keyword evidence="3" id="KW-1185">Reference proteome</keyword>
<dbReference type="KEGG" id="hsn:DV733_00235"/>
<dbReference type="Pfam" id="PF00578">
    <property type="entry name" value="AhpC-TSA"/>
    <property type="match status" value="1"/>
</dbReference>
<dbReference type="GO" id="GO:0016209">
    <property type="term" value="F:antioxidant activity"/>
    <property type="evidence" value="ECO:0007669"/>
    <property type="project" value="InterPro"/>
</dbReference>
<feature type="domain" description="Alkyl hydroperoxide reductase subunit C/ Thiol specific antioxidant" evidence="1">
    <location>
        <begin position="5"/>
        <end position="125"/>
    </location>
</feature>
<sequence length="149" mass="15746">MLDTGDPAPDFYLPAATDPDAEYMLSAAANAGPVVLAFVPSAEQEAASLLEALTALDWASMATQISVFGIGDDQELLGRLAPDLPFPLLYDPEAYVTDLYGIADRDSGVGPRRALVLADQGCTIRFAWMASAVSETPPLEDLVDAIQSL</sequence>